<dbReference type="AlphaFoldDB" id="A0AAV4GYK4"/>
<keyword evidence="4" id="KW-1185">Reference proteome</keyword>
<dbReference type="Pfam" id="PF21788">
    <property type="entry name" value="TNP-like_GBD"/>
    <property type="match status" value="1"/>
</dbReference>
<feature type="domain" description="Transposable element P transposase-like GTP-binding insertion" evidence="2">
    <location>
        <begin position="100"/>
        <end position="148"/>
    </location>
</feature>
<dbReference type="Pfam" id="PF21787">
    <property type="entry name" value="TNP-like_RNaseH_N"/>
    <property type="match status" value="1"/>
</dbReference>
<dbReference type="InterPro" id="IPR048366">
    <property type="entry name" value="TNP-like_GBD"/>
</dbReference>
<evidence type="ECO:0000259" key="2">
    <source>
        <dbReference type="Pfam" id="PF21788"/>
    </source>
</evidence>
<accession>A0AAV4GYK4</accession>
<evidence type="ECO:0000313" key="4">
    <source>
        <dbReference type="Proteomes" id="UP000762676"/>
    </source>
</evidence>
<sequence>MATEALVFMVVGVKGYWKRPIGYFLGKADGMLQSQLVKHAVCLLSEKGFNVVGVTCDGSYANQATAKVLGCSLDVNKLKSSFIHPEDPAKEIHFIFDAFHLLKCARHCLGDLKVIKFRGHEINWSFIEALHNVQMKDDLHLANKISNKLFIG</sequence>
<dbReference type="Proteomes" id="UP000762676">
    <property type="component" value="Unassembled WGS sequence"/>
</dbReference>
<feature type="domain" description="Transposable element P transposase-like RNase H" evidence="1">
    <location>
        <begin position="1"/>
        <end position="70"/>
    </location>
</feature>
<reference evidence="3 4" key="1">
    <citation type="journal article" date="2021" name="Elife">
        <title>Chloroplast acquisition without the gene transfer in kleptoplastic sea slugs, Plakobranchus ocellatus.</title>
        <authorList>
            <person name="Maeda T."/>
            <person name="Takahashi S."/>
            <person name="Yoshida T."/>
            <person name="Shimamura S."/>
            <person name="Takaki Y."/>
            <person name="Nagai Y."/>
            <person name="Toyoda A."/>
            <person name="Suzuki Y."/>
            <person name="Arimoto A."/>
            <person name="Ishii H."/>
            <person name="Satoh N."/>
            <person name="Nishiyama T."/>
            <person name="Hasebe M."/>
            <person name="Maruyama T."/>
            <person name="Minagawa J."/>
            <person name="Obokata J."/>
            <person name="Shigenobu S."/>
        </authorList>
    </citation>
    <scope>NUCLEOTIDE SEQUENCE [LARGE SCALE GENOMIC DNA]</scope>
</reference>
<dbReference type="InterPro" id="IPR048365">
    <property type="entry name" value="TNP-like_RNaseH_N"/>
</dbReference>
<organism evidence="3 4">
    <name type="scientific">Elysia marginata</name>
    <dbReference type="NCBI Taxonomy" id="1093978"/>
    <lineage>
        <taxon>Eukaryota</taxon>
        <taxon>Metazoa</taxon>
        <taxon>Spiralia</taxon>
        <taxon>Lophotrochozoa</taxon>
        <taxon>Mollusca</taxon>
        <taxon>Gastropoda</taxon>
        <taxon>Heterobranchia</taxon>
        <taxon>Euthyneura</taxon>
        <taxon>Panpulmonata</taxon>
        <taxon>Sacoglossa</taxon>
        <taxon>Placobranchoidea</taxon>
        <taxon>Plakobranchidae</taxon>
        <taxon>Elysia</taxon>
    </lineage>
</organism>
<gene>
    <name evidence="3" type="ORF">ElyMa_004298100</name>
</gene>
<dbReference type="EMBL" id="BMAT01008652">
    <property type="protein sequence ID" value="GFR90181.1"/>
    <property type="molecule type" value="Genomic_DNA"/>
</dbReference>
<evidence type="ECO:0000313" key="3">
    <source>
        <dbReference type="EMBL" id="GFR90181.1"/>
    </source>
</evidence>
<evidence type="ECO:0000259" key="1">
    <source>
        <dbReference type="Pfam" id="PF21787"/>
    </source>
</evidence>
<name>A0AAV4GYK4_9GAST</name>
<proteinExistence type="predicted"/>
<protein>
    <submittedName>
        <fullName evidence="3">THAP domain containing 9</fullName>
    </submittedName>
</protein>
<comment type="caution">
    <text evidence="3">The sequence shown here is derived from an EMBL/GenBank/DDBJ whole genome shotgun (WGS) entry which is preliminary data.</text>
</comment>